<dbReference type="Gene3D" id="1.10.443.10">
    <property type="entry name" value="Intergrase catalytic core"/>
    <property type="match status" value="1"/>
</dbReference>
<reference evidence="2" key="2">
    <citation type="journal article" date="2014" name="ISME J.">
        <title>Microbial stratification in low pH oxic and suboxic macroscopic growths along an acid mine drainage.</title>
        <authorList>
            <person name="Mendez-Garcia C."/>
            <person name="Mesa V."/>
            <person name="Sprenger R.R."/>
            <person name="Richter M."/>
            <person name="Diez M.S."/>
            <person name="Solano J."/>
            <person name="Bargiela R."/>
            <person name="Golyshina O.V."/>
            <person name="Manteca A."/>
            <person name="Ramos J.L."/>
            <person name="Gallego J.R."/>
            <person name="Llorente I."/>
            <person name="Martins Dos Santos V.A."/>
            <person name="Jensen O.N."/>
            <person name="Pelaez A.I."/>
            <person name="Sanchez J."/>
            <person name="Ferrer M."/>
        </authorList>
    </citation>
    <scope>NUCLEOTIDE SEQUENCE</scope>
</reference>
<dbReference type="EMBL" id="AUZZ01009864">
    <property type="protein sequence ID" value="EQD32314.1"/>
    <property type="molecule type" value="Genomic_DNA"/>
</dbReference>
<dbReference type="InterPro" id="IPR011010">
    <property type="entry name" value="DNA_brk_join_enz"/>
</dbReference>
<dbReference type="AlphaFoldDB" id="T0ZUE4"/>
<protein>
    <submittedName>
        <fullName evidence="2">Phage-related integrase</fullName>
    </submittedName>
</protein>
<evidence type="ECO:0000313" key="2">
    <source>
        <dbReference type="EMBL" id="EQD32314.1"/>
    </source>
</evidence>
<organism evidence="2">
    <name type="scientific">mine drainage metagenome</name>
    <dbReference type="NCBI Taxonomy" id="410659"/>
    <lineage>
        <taxon>unclassified sequences</taxon>
        <taxon>metagenomes</taxon>
        <taxon>ecological metagenomes</taxon>
    </lineage>
</organism>
<dbReference type="GO" id="GO:0003677">
    <property type="term" value="F:DNA binding"/>
    <property type="evidence" value="ECO:0007669"/>
    <property type="project" value="InterPro"/>
</dbReference>
<keyword evidence="1" id="KW-0233">DNA recombination</keyword>
<accession>T0ZUE4</accession>
<evidence type="ECO:0000256" key="1">
    <source>
        <dbReference type="ARBA" id="ARBA00023172"/>
    </source>
</evidence>
<dbReference type="InterPro" id="IPR013762">
    <property type="entry name" value="Integrase-like_cat_sf"/>
</dbReference>
<gene>
    <name evidence="2" type="ORF">B2A_13625</name>
</gene>
<name>T0ZUE4_9ZZZZ</name>
<dbReference type="GO" id="GO:0006310">
    <property type="term" value="P:DNA recombination"/>
    <property type="evidence" value="ECO:0007669"/>
    <property type="project" value="UniProtKB-KW"/>
</dbReference>
<feature type="non-terminal residue" evidence="2">
    <location>
        <position position="1"/>
    </location>
</feature>
<reference evidence="2" key="1">
    <citation type="submission" date="2013-08" db="EMBL/GenBank/DDBJ databases">
        <authorList>
            <person name="Mendez C."/>
            <person name="Richter M."/>
            <person name="Ferrer M."/>
            <person name="Sanchez J."/>
        </authorList>
    </citation>
    <scope>NUCLEOTIDE SEQUENCE</scope>
</reference>
<proteinExistence type="predicted"/>
<sequence length="189" mass="20216">RVSEIAQLGCVDFIEHDGIPCIRITDEGRGQSLKTDASRRIVPLHPDLLALGILDRLEAVKRAAGPQRVAFLTGKPARGSAGQINGAGDWLGKSFTRWLGKSGLTNDAQKGRVGYHSLRKTVVQTLQGAGVSAEVRAAIVGHELDDEHHAAYSTKSPTKAAMEALAHGLVYRLDLAATRPLLHETKSTA</sequence>
<dbReference type="SUPFAM" id="SSF56349">
    <property type="entry name" value="DNA breaking-rejoining enzymes"/>
    <property type="match status" value="1"/>
</dbReference>
<dbReference type="GO" id="GO:0015074">
    <property type="term" value="P:DNA integration"/>
    <property type="evidence" value="ECO:0007669"/>
    <property type="project" value="InterPro"/>
</dbReference>
<comment type="caution">
    <text evidence="2">The sequence shown here is derived from an EMBL/GenBank/DDBJ whole genome shotgun (WGS) entry which is preliminary data.</text>
</comment>